<sequence>MPSSASFPFAFFFVSLVFAKLLHLYIHLRSITAIDFIVYLPTFFLQDVFLACLARLLLRPRRTIPSFVGYILASILTLITFGGASSELGFYYKTGGEIEWIDAGDFVNGEGLNVLVSESSGVLVAALIIIIVSWFTQTLLYRFVGNLISGLGKHIASVAEYLGTKIRPQKHVQHDPKMSSP</sequence>
<feature type="transmembrane region" description="Helical" evidence="1">
    <location>
        <begin position="38"/>
        <end position="58"/>
    </location>
</feature>
<proteinExistence type="predicted"/>
<feature type="transmembrane region" description="Helical" evidence="1">
    <location>
        <begin position="70"/>
        <end position="92"/>
    </location>
</feature>
<feature type="transmembrane region" description="Helical" evidence="1">
    <location>
        <begin position="122"/>
        <end position="144"/>
    </location>
</feature>
<reference evidence="2 3" key="1">
    <citation type="journal article" date="2019" name="Microbiol. Resour. Announc.">
        <title>High-quality draft genome sequence of Fusarium oxysporum f. sp. cubense strain 160527, a causal agent of Panama disease.</title>
        <authorList>
            <person name="Asai S."/>
            <person name="Ayukawa Y."/>
            <person name="Gan P."/>
            <person name="Masuda S."/>
            <person name="Komatsu K."/>
            <person name="Shirasu K."/>
            <person name="Arie T."/>
        </authorList>
    </citation>
    <scope>NUCLEOTIDE SEQUENCE [LARGE SCALE GENOMIC DNA]</scope>
    <source>
        <strain evidence="2 3">160527</strain>
    </source>
</reference>
<dbReference type="EMBL" id="SRMI01000011">
    <property type="protein sequence ID" value="TVY62087.1"/>
    <property type="molecule type" value="Genomic_DNA"/>
</dbReference>
<evidence type="ECO:0000313" key="2">
    <source>
        <dbReference type="EMBL" id="TVY62087.1"/>
    </source>
</evidence>
<dbReference type="AlphaFoldDB" id="A0A559KR11"/>
<evidence type="ECO:0000313" key="3">
    <source>
        <dbReference type="Proteomes" id="UP000320707"/>
    </source>
</evidence>
<feature type="transmembrane region" description="Helical" evidence="1">
    <location>
        <begin position="7"/>
        <end position="26"/>
    </location>
</feature>
<name>A0A559KR11_FUSOC</name>
<comment type="caution">
    <text evidence="2">The sequence shown here is derived from an EMBL/GenBank/DDBJ whole genome shotgun (WGS) entry which is preliminary data.</text>
</comment>
<keyword evidence="1" id="KW-0812">Transmembrane</keyword>
<keyword evidence="1" id="KW-1133">Transmembrane helix</keyword>
<organism evidence="2 3">
    <name type="scientific">Fusarium oxysporum f. sp. cubense</name>
    <dbReference type="NCBI Taxonomy" id="61366"/>
    <lineage>
        <taxon>Eukaryota</taxon>
        <taxon>Fungi</taxon>
        <taxon>Dikarya</taxon>
        <taxon>Ascomycota</taxon>
        <taxon>Pezizomycotina</taxon>
        <taxon>Sordariomycetes</taxon>
        <taxon>Hypocreomycetidae</taxon>
        <taxon>Hypocreales</taxon>
        <taxon>Nectriaceae</taxon>
        <taxon>Fusarium</taxon>
        <taxon>Fusarium oxysporum species complex</taxon>
    </lineage>
</organism>
<dbReference type="Proteomes" id="UP000320707">
    <property type="component" value="Unassembled WGS sequence"/>
</dbReference>
<evidence type="ECO:0000256" key="1">
    <source>
        <dbReference type="SAM" id="Phobius"/>
    </source>
</evidence>
<protein>
    <submittedName>
        <fullName evidence="2">Uncharacterized protein</fullName>
    </submittedName>
</protein>
<keyword evidence="1" id="KW-0472">Membrane</keyword>
<gene>
    <name evidence="2" type="ORF">Focb16_v014196</name>
</gene>
<accession>A0A559KR11</accession>